<comment type="caution">
    <text evidence="2">The sequence shown here is derived from an EMBL/GenBank/DDBJ whole genome shotgun (WGS) entry which is preliminary data.</text>
</comment>
<organism evidence="2 3">
    <name type="scientific">Clohesyomyces aquaticus</name>
    <dbReference type="NCBI Taxonomy" id="1231657"/>
    <lineage>
        <taxon>Eukaryota</taxon>
        <taxon>Fungi</taxon>
        <taxon>Dikarya</taxon>
        <taxon>Ascomycota</taxon>
        <taxon>Pezizomycotina</taxon>
        <taxon>Dothideomycetes</taxon>
        <taxon>Pleosporomycetidae</taxon>
        <taxon>Pleosporales</taxon>
        <taxon>Lindgomycetaceae</taxon>
        <taxon>Clohesyomyces</taxon>
    </lineage>
</organism>
<feature type="chain" id="PRO_5010993246" description="AA1-like domain-containing protein" evidence="1">
    <location>
        <begin position="19"/>
        <end position="408"/>
    </location>
</feature>
<reference evidence="2 3" key="1">
    <citation type="submission" date="2016-07" db="EMBL/GenBank/DDBJ databases">
        <title>Pervasive Adenine N6-methylation of Active Genes in Fungi.</title>
        <authorList>
            <consortium name="DOE Joint Genome Institute"/>
            <person name="Mondo S.J."/>
            <person name="Dannebaum R.O."/>
            <person name="Kuo R.C."/>
            <person name="Labutti K."/>
            <person name="Haridas S."/>
            <person name="Kuo A."/>
            <person name="Salamov A."/>
            <person name="Ahrendt S.R."/>
            <person name="Lipzen A."/>
            <person name="Sullivan W."/>
            <person name="Andreopoulos W.B."/>
            <person name="Clum A."/>
            <person name="Lindquist E."/>
            <person name="Daum C."/>
            <person name="Ramamoorthy G.K."/>
            <person name="Gryganskyi A."/>
            <person name="Culley D."/>
            <person name="Magnuson J.K."/>
            <person name="James T.Y."/>
            <person name="O'Malley M.A."/>
            <person name="Stajich J.E."/>
            <person name="Spatafora J.W."/>
            <person name="Visel A."/>
            <person name="Grigoriev I.V."/>
        </authorList>
    </citation>
    <scope>NUCLEOTIDE SEQUENCE [LARGE SCALE GENOMIC DNA]</scope>
    <source>
        <strain evidence="2 3">CBS 115471</strain>
    </source>
</reference>
<dbReference type="Proteomes" id="UP000193144">
    <property type="component" value="Unassembled WGS sequence"/>
</dbReference>
<dbReference type="AlphaFoldDB" id="A0A1Y1ZLB5"/>
<evidence type="ECO:0000256" key="1">
    <source>
        <dbReference type="SAM" id="SignalP"/>
    </source>
</evidence>
<evidence type="ECO:0008006" key="4">
    <source>
        <dbReference type="Google" id="ProtNLM"/>
    </source>
</evidence>
<protein>
    <recommendedName>
        <fullName evidence="4">AA1-like domain-containing protein</fullName>
    </recommendedName>
</protein>
<sequence length="408" mass="44618">MFPKLLAVCTTLLAVTIAIPFPTPTDSSALVNATTGSLEMSRGVCGSHVISRDLCAGNKVICEVSIRSFVNPEGGKSTHPWMGFQLGEDTWFTDTGSLTATRVGERINCLWKRDMHSVASSWNSNGIEGISGYCYLGDWTSDVIESCDAGRMPRDFTFGVGPPNWMSSLLAAAAFIAAAFAVPTQHHSTVKHNLNGVAFNATTGYSKWDSGDCWAHIVQKEACAVTNPENFDTWSYVAITSFTDGAGNHISYDRDFQEKESVMMPSEGHPDGAMSVEAQDEDILFTYSGLYTPYTWTSNDEYQVADTLGACITGDWTTGPFDGCPASNRMPLMHQISQFSFESNKFGRYRADTSCGKELPNRPGTYLKLRAPVHSQQFNYTDDFSLDLQCATAFVPASSSIELPLFRP</sequence>
<keyword evidence="3" id="KW-1185">Reference proteome</keyword>
<dbReference type="EMBL" id="MCFA01000068">
    <property type="protein sequence ID" value="ORY10817.1"/>
    <property type="molecule type" value="Genomic_DNA"/>
</dbReference>
<evidence type="ECO:0000313" key="2">
    <source>
        <dbReference type="EMBL" id="ORY10817.1"/>
    </source>
</evidence>
<accession>A0A1Y1ZLB5</accession>
<name>A0A1Y1ZLB5_9PLEO</name>
<evidence type="ECO:0000313" key="3">
    <source>
        <dbReference type="Proteomes" id="UP000193144"/>
    </source>
</evidence>
<gene>
    <name evidence="2" type="ORF">BCR34DRAFT_588359</name>
</gene>
<keyword evidence="1" id="KW-0732">Signal</keyword>
<feature type="signal peptide" evidence="1">
    <location>
        <begin position="1"/>
        <end position="18"/>
    </location>
</feature>
<proteinExistence type="predicted"/>